<protein>
    <submittedName>
        <fullName evidence="1">Uncharacterized protein</fullName>
    </submittedName>
</protein>
<organism evidence="1 2">
    <name type="scientific">Mycena rosella</name>
    <name type="common">Pink bonnet</name>
    <name type="synonym">Agaricus rosellus</name>
    <dbReference type="NCBI Taxonomy" id="1033263"/>
    <lineage>
        <taxon>Eukaryota</taxon>
        <taxon>Fungi</taxon>
        <taxon>Dikarya</taxon>
        <taxon>Basidiomycota</taxon>
        <taxon>Agaricomycotina</taxon>
        <taxon>Agaricomycetes</taxon>
        <taxon>Agaricomycetidae</taxon>
        <taxon>Agaricales</taxon>
        <taxon>Marasmiineae</taxon>
        <taxon>Mycenaceae</taxon>
        <taxon>Mycena</taxon>
    </lineage>
</organism>
<accession>A0AAD7D396</accession>
<comment type="caution">
    <text evidence="1">The sequence shown here is derived from an EMBL/GenBank/DDBJ whole genome shotgun (WGS) entry which is preliminary data.</text>
</comment>
<dbReference type="AlphaFoldDB" id="A0AAD7D396"/>
<evidence type="ECO:0000313" key="2">
    <source>
        <dbReference type="Proteomes" id="UP001221757"/>
    </source>
</evidence>
<reference evidence="1" key="1">
    <citation type="submission" date="2023-03" db="EMBL/GenBank/DDBJ databases">
        <title>Massive genome expansion in bonnet fungi (Mycena s.s.) driven by repeated elements and novel gene families across ecological guilds.</title>
        <authorList>
            <consortium name="Lawrence Berkeley National Laboratory"/>
            <person name="Harder C.B."/>
            <person name="Miyauchi S."/>
            <person name="Viragh M."/>
            <person name="Kuo A."/>
            <person name="Thoen E."/>
            <person name="Andreopoulos B."/>
            <person name="Lu D."/>
            <person name="Skrede I."/>
            <person name="Drula E."/>
            <person name="Henrissat B."/>
            <person name="Morin E."/>
            <person name="Kohler A."/>
            <person name="Barry K."/>
            <person name="LaButti K."/>
            <person name="Morin E."/>
            <person name="Salamov A."/>
            <person name="Lipzen A."/>
            <person name="Mereny Z."/>
            <person name="Hegedus B."/>
            <person name="Baldrian P."/>
            <person name="Stursova M."/>
            <person name="Weitz H."/>
            <person name="Taylor A."/>
            <person name="Grigoriev I.V."/>
            <person name="Nagy L.G."/>
            <person name="Martin F."/>
            <person name="Kauserud H."/>
        </authorList>
    </citation>
    <scope>NUCLEOTIDE SEQUENCE</scope>
    <source>
        <strain evidence="1">CBHHK067</strain>
    </source>
</reference>
<proteinExistence type="predicted"/>
<dbReference type="EMBL" id="JARKIE010000146">
    <property type="protein sequence ID" value="KAJ7676130.1"/>
    <property type="molecule type" value="Genomic_DNA"/>
</dbReference>
<dbReference type="Proteomes" id="UP001221757">
    <property type="component" value="Unassembled WGS sequence"/>
</dbReference>
<gene>
    <name evidence="1" type="ORF">B0H17DRAFT_1140107</name>
</gene>
<keyword evidence="2" id="KW-1185">Reference proteome</keyword>
<sequence length="237" mass="26776">MHIWLGSTSPPATAMQRSWQMACKREVVQGPWKYCISSGLLREHMLGIPGCFPGDIMHWGSLNWTELVLALFRGTLQCEKPDSKDNWAWAVLKDEIWKAHGEAVAAATPYLPGSFDRLPHNPAEKNSSSYKAWEYLLYIVICIGPAALYSQWTMERPIGNLGQEIKLHSNPYVNLSERGLWRSQVNALKAMLPDLNPETKKLPRGSIDLGDRYVLLRARTSTDTFSKAKQDVSYVIT</sequence>
<name>A0AAD7D396_MYCRO</name>
<evidence type="ECO:0000313" key="1">
    <source>
        <dbReference type="EMBL" id="KAJ7676130.1"/>
    </source>
</evidence>